<dbReference type="Proteomes" id="UP000095651">
    <property type="component" value="Unassembled WGS sequence"/>
</dbReference>
<dbReference type="SUPFAM" id="SSF88723">
    <property type="entry name" value="PIN domain-like"/>
    <property type="match status" value="1"/>
</dbReference>
<organism evidence="2 4">
    <name type="scientific">Hungatella hathewayi</name>
    <dbReference type="NCBI Taxonomy" id="154046"/>
    <lineage>
        <taxon>Bacteria</taxon>
        <taxon>Bacillati</taxon>
        <taxon>Bacillota</taxon>
        <taxon>Clostridia</taxon>
        <taxon>Lachnospirales</taxon>
        <taxon>Lachnospiraceae</taxon>
        <taxon>Hungatella</taxon>
    </lineage>
</organism>
<gene>
    <name evidence="3" type="ORF">DXC39_08660</name>
    <name evidence="2" type="ORF">ERS852407_02946</name>
</gene>
<dbReference type="EMBL" id="QSSQ01000004">
    <property type="protein sequence ID" value="RGM07123.1"/>
    <property type="molecule type" value="Genomic_DNA"/>
</dbReference>
<evidence type="ECO:0000313" key="2">
    <source>
        <dbReference type="EMBL" id="CUO48156.1"/>
    </source>
</evidence>
<reference evidence="3 5" key="2">
    <citation type="submission" date="2018-08" db="EMBL/GenBank/DDBJ databases">
        <title>A genome reference for cultivated species of the human gut microbiota.</title>
        <authorList>
            <person name="Zou Y."/>
            <person name="Xue W."/>
            <person name="Luo G."/>
        </authorList>
    </citation>
    <scope>NUCLEOTIDE SEQUENCE [LARGE SCALE GENOMIC DNA]</scope>
    <source>
        <strain evidence="3 5">TF05-11AC</strain>
    </source>
</reference>
<proteinExistence type="predicted"/>
<evidence type="ECO:0000313" key="3">
    <source>
        <dbReference type="EMBL" id="RGM07123.1"/>
    </source>
</evidence>
<dbReference type="InterPro" id="IPR029060">
    <property type="entry name" value="PIN-like_dom_sf"/>
</dbReference>
<reference evidence="2 4" key="1">
    <citation type="submission" date="2015-09" db="EMBL/GenBank/DDBJ databases">
        <authorList>
            <consortium name="Pathogen Informatics"/>
        </authorList>
    </citation>
    <scope>NUCLEOTIDE SEQUENCE [LARGE SCALE GENOMIC DNA]</scope>
    <source>
        <strain evidence="2 4">2789STDY5608850</strain>
    </source>
</reference>
<dbReference type="Pfam" id="PF13470">
    <property type="entry name" value="PIN_3"/>
    <property type="match status" value="1"/>
</dbReference>
<dbReference type="Proteomes" id="UP000261257">
    <property type="component" value="Unassembled WGS sequence"/>
</dbReference>
<accession>A0A174FH34</accession>
<evidence type="ECO:0000313" key="4">
    <source>
        <dbReference type="Proteomes" id="UP000095651"/>
    </source>
</evidence>
<dbReference type="AlphaFoldDB" id="A0A174FH34"/>
<evidence type="ECO:0000259" key="1">
    <source>
        <dbReference type="Pfam" id="PF13470"/>
    </source>
</evidence>
<evidence type="ECO:0000313" key="5">
    <source>
        <dbReference type="Proteomes" id="UP000261257"/>
    </source>
</evidence>
<dbReference type="EMBL" id="CYZE01000007">
    <property type="protein sequence ID" value="CUO48156.1"/>
    <property type="molecule type" value="Genomic_DNA"/>
</dbReference>
<feature type="domain" description="PIN" evidence="1">
    <location>
        <begin position="5"/>
        <end position="116"/>
    </location>
</feature>
<name>A0A174FH34_9FIRM</name>
<dbReference type="NCBIfam" id="TIGR00305">
    <property type="entry name" value="putative toxin-antitoxin system toxin component, PIN family"/>
    <property type="match status" value="1"/>
</dbReference>
<dbReference type="InterPro" id="IPR002716">
    <property type="entry name" value="PIN_dom"/>
</dbReference>
<dbReference type="InterPro" id="IPR002850">
    <property type="entry name" value="PIN_toxin-like"/>
</dbReference>
<sequence>MICYAVIDTNVLVSALLSSHNDAATVQVVSRVFSGEIIPMFSAEILAEYREVLHRKKFLFSEDLISVLLDTFDKYGICIEPASSGEILPDRKDLPFYEVVLEMQEEDAYLVTGNIKHFPIKPFIVTANQMLAILDEKR</sequence>
<protein>
    <submittedName>
        <fullName evidence="2">Putative toxin-antitoxin system toxin component, PIN family</fullName>
    </submittedName>
</protein>
<dbReference type="RefSeq" id="WP_055656247.1">
    <property type="nucleotide sequence ID" value="NZ_CABIXC010000007.1"/>
</dbReference>
<dbReference type="PANTHER" id="PTHR34610">
    <property type="entry name" value="SSL7007 PROTEIN"/>
    <property type="match status" value="1"/>
</dbReference>
<dbReference type="PANTHER" id="PTHR34610:SF3">
    <property type="entry name" value="SSL7007 PROTEIN"/>
    <property type="match status" value="1"/>
</dbReference>